<dbReference type="Proteomes" id="UP001140234">
    <property type="component" value="Unassembled WGS sequence"/>
</dbReference>
<evidence type="ECO:0000313" key="1">
    <source>
        <dbReference type="EMBL" id="KAJ2762684.1"/>
    </source>
</evidence>
<name>A0ACC1JLY0_9FUNG</name>
<evidence type="ECO:0000313" key="2">
    <source>
        <dbReference type="Proteomes" id="UP001140234"/>
    </source>
</evidence>
<proteinExistence type="predicted"/>
<keyword evidence="2" id="KW-1185">Reference proteome</keyword>
<dbReference type="EMBL" id="JANBUJ010002915">
    <property type="protein sequence ID" value="KAJ2762684.1"/>
    <property type="molecule type" value="Genomic_DNA"/>
</dbReference>
<comment type="caution">
    <text evidence="1">The sequence shown here is derived from an EMBL/GenBank/DDBJ whole genome shotgun (WGS) entry which is preliminary data.</text>
</comment>
<gene>
    <name evidence="1" type="ORF">IWQ57_005740</name>
</gene>
<feature type="non-terminal residue" evidence="1">
    <location>
        <position position="1"/>
    </location>
</feature>
<sequence>FEDGWAMHIRTGTEFATDTTDEVLGPLCNVLQKCPNGRRRCYVHVRMATQLITHQLRDALSVYEAIIIVNDAVKAIGTLYGIDILHRDISLNNIMFRREEDGEPCGVLIDLDSALPVKEAVLTDNRVCTGTLPFLSVNNLERLPKYKPLTDKPVSAEAQPVAADNVESRDKMCHRLTLGTITREFYEAGNYGSVTDNADPAKNTEWIQDSYDFLDGVVDD</sequence>
<protein>
    <submittedName>
        <fullName evidence="1">Uncharacterized protein</fullName>
    </submittedName>
</protein>
<reference evidence="1" key="1">
    <citation type="submission" date="2022-07" db="EMBL/GenBank/DDBJ databases">
        <title>Phylogenomic reconstructions and comparative analyses of Kickxellomycotina fungi.</title>
        <authorList>
            <person name="Reynolds N.K."/>
            <person name="Stajich J.E."/>
            <person name="Barry K."/>
            <person name="Grigoriev I.V."/>
            <person name="Crous P."/>
            <person name="Smith M.E."/>
        </authorList>
    </citation>
    <scope>NUCLEOTIDE SEQUENCE</scope>
    <source>
        <strain evidence="1">CBS 109366</strain>
    </source>
</reference>
<accession>A0ACC1JLY0</accession>
<feature type="non-terminal residue" evidence="1">
    <location>
        <position position="220"/>
    </location>
</feature>
<organism evidence="1 2">
    <name type="scientific">Coemansia nantahalensis</name>
    <dbReference type="NCBI Taxonomy" id="2789366"/>
    <lineage>
        <taxon>Eukaryota</taxon>
        <taxon>Fungi</taxon>
        <taxon>Fungi incertae sedis</taxon>
        <taxon>Zoopagomycota</taxon>
        <taxon>Kickxellomycotina</taxon>
        <taxon>Kickxellomycetes</taxon>
        <taxon>Kickxellales</taxon>
        <taxon>Kickxellaceae</taxon>
        <taxon>Coemansia</taxon>
    </lineage>
</organism>